<keyword evidence="3" id="KW-1185">Reference proteome</keyword>
<feature type="chain" id="PRO_5018729935" evidence="1">
    <location>
        <begin position="20"/>
        <end position="351"/>
    </location>
</feature>
<proteinExistence type="predicted"/>
<dbReference type="AlphaFoldDB" id="A0A3S3TGS8"/>
<evidence type="ECO:0000256" key="1">
    <source>
        <dbReference type="SAM" id="SignalP"/>
    </source>
</evidence>
<dbReference type="OrthoDB" id="1114561at2"/>
<dbReference type="Pfam" id="PF07642">
    <property type="entry name" value="BBP2"/>
    <property type="match status" value="1"/>
</dbReference>
<feature type="signal peptide" evidence="1">
    <location>
        <begin position="1"/>
        <end position="19"/>
    </location>
</feature>
<protein>
    <submittedName>
        <fullName evidence="2">Porin</fullName>
    </submittedName>
</protein>
<accession>A0A3S3TGS8</accession>
<evidence type="ECO:0000313" key="2">
    <source>
        <dbReference type="EMBL" id="RVU00673.1"/>
    </source>
</evidence>
<comment type="caution">
    <text evidence="2">The sequence shown here is derived from an EMBL/GenBank/DDBJ whole genome shotgun (WGS) entry which is preliminary data.</text>
</comment>
<dbReference type="InterPro" id="IPR011486">
    <property type="entry name" value="BBP2"/>
</dbReference>
<sequence>MKTIILCAAALAASLSANAQDSTSTPLVISGSADTYYKYDFAERVNIGTSFASDQNSVSLGMVDIALKKSTGKASFVGELSFGPRGQYQSIPNGDGTDANNANSFHIQNLNVNYAFTDKFSMAAGYFATFVGYEVISPAGNFNYSTSYLFTNGPFQNAGVKATYAFSPKVSLMVGLFNEWNTYKASNGVSSIGAQLMIVPVESWSAYLNVLDGGDAYGGYGTIFDLTTAYQVTESFKVGLNAADFSKRNDGDGGFTGAALYLQNAFTGNFALGIRGEYFKSKSGDNGLTLSGVAPGESVTAITLSGNIKAAGLTFIPEIRLDNGSAEQFFKKNGAATKTASQFSLAAVYAF</sequence>
<gene>
    <name evidence="2" type="ORF">EOD41_11790</name>
</gene>
<keyword evidence="1" id="KW-0732">Signal</keyword>
<dbReference type="EMBL" id="SACK01000004">
    <property type="protein sequence ID" value="RVU00673.1"/>
    <property type="molecule type" value="Genomic_DNA"/>
</dbReference>
<reference evidence="2 3" key="1">
    <citation type="submission" date="2019-01" db="EMBL/GenBank/DDBJ databases">
        <authorList>
            <person name="Chen W.-M."/>
        </authorList>
    </citation>
    <scope>NUCLEOTIDE SEQUENCE [LARGE SCALE GENOMIC DNA]</scope>
    <source>
        <strain evidence="2 3">YBJ-36</strain>
    </source>
</reference>
<name>A0A3S3TGS8_9SPHI</name>
<organism evidence="2 3">
    <name type="scientific">Mucilaginibacter limnophilus</name>
    <dbReference type="NCBI Taxonomy" id="1932778"/>
    <lineage>
        <taxon>Bacteria</taxon>
        <taxon>Pseudomonadati</taxon>
        <taxon>Bacteroidota</taxon>
        <taxon>Sphingobacteriia</taxon>
        <taxon>Sphingobacteriales</taxon>
        <taxon>Sphingobacteriaceae</taxon>
        <taxon>Mucilaginibacter</taxon>
    </lineage>
</organism>
<dbReference type="SUPFAM" id="SSF56935">
    <property type="entry name" value="Porins"/>
    <property type="match status" value="1"/>
</dbReference>
<evidence type="ECO:0000313" key="3">
    <source>
        <dbReference type="Proteomes" id="UP000282759"/>
    </source>
</evidence>
<dbReference type="Proteomes" id="UP000282759">
    <property type="component" value="Unassembled WGS sequence"/>
</dbReference>
<dbReference type="RefSeq" id="WP_127705065.1">
    <property type="nucleotide sequence ID" value="NZ_SACK01000004.1"/>
</dbReference>